<protein>
    <submittedName>
        <fullName evidence="2">Alpha/beta hydrolase</fullName>
    </submittedName>
</protein>
<evidence type="ECO:0000313" key="2">
    <source>
        <dbReference type="EMBL" id="RZG45125.1"/>
    </source>
</evidence>
<keyword evidence="3" id="KW-1185">Reference proteome</keyword>
<organism evidence="2 3">
    <name type="scientific">Acinetobacter wuhouensis</name>
    <dbReference type="NCBI Taxonomy" id="1879050"/>
    <lineage>
        <taxon>Bacteria</taxon>
        <taxon>Pseudomonadati</taxon>
        <taxon>Pseudomonadota</taxon>
        <taxon>Gammaproteobacteria</taxon>
        <taxon>Moraxellales</taxon>
        <taxon>Moraxellaceae</taxon>
        <taxon>Acinetobacter</taxon>
    </lineage>
</organism>
<gene>
    <name evidence="2" type="ORF">EXU28_12630</name>
</gene>
<dbReference type="Pfam" id="PF03583">
    <property type="entry name" value="LIP"/>
    <property type="match status" value="1"/>
</dbReference>
<dbReference type="RefSeq" id="WP_130168723.1">
    <property type="nucleotide sequence ID" value="NZ_SGSQ01000019.1"/>
</dbReference>
<dbReference type="EMBL" id="SGSQ01000019">
    <property type="protein sequence ID" value="RZG45125.1"/>
    <property type="molecule type" value="Genomic_DNA"/>
</dbReference>
<dbReference type="Proteomes" id="UP000293863">
    <property type="component" value="Unassembled WGS sequence"/>
</dbReference>
<evidence type="ECO:0000313" key="3">
    <source>
        <dbReference type="Proteomes" id="UP000293863"/>
    </source>
</evidence>
<dbReference type="Gene3D" id="3.40.50.1820">
    <property type="entry name" value="alpha/beta hydrolase"/>
    <property type="match status" value="2"/>
</dbReference>
<dbReference type="InterPro" id="IPR029058">
    <property type="entry name" value="AB_hydrolase_fold"/>
</dbReference>
<dbReference type="SUPFAM" id="SSF53474">
    <property type="entry name" value="alpha/beta-Hydrolases"/>
    <property type="match status" value="1"/>
</dbReference>
<dbReference type="GO" id="GO:0016042">
    <property type="term" value="P:lipid catabolic process"/>
    <property type="evidence" value="ECO:0007669"/>
    <property type="project" value="InterPro"/>
</dbReference>
<dbReference type="AlphaFoldDB" id="A0A4Q7AEF3"/>
<dbReference type="GO" id="GO:0004806">
    <property type="term" value="F:triacylglycerol lipase activity"/>
    <property type="evidence" value="ECO:0007669"/>
    <property type="project" value="InterPro"/>
</dbReference>
<sequence>MKLKMLVASSLYLLLDLQSSFANSPVIQYKSNPLYGDKKLSNFYEWNEKIPTQPGLLLRTEPLNEGIRLKEASDQYRILFSSTNGLDSKSPTIVSGSLFIPKGEVPKGGWPLLVWGHGTVGLADQCAPSWSGRVYRNAHYLNQWLKQGYAIVEPDYQGLGVAGPHLLINVPQLSFNILDSARAALQAKHNISNRIIIAGQSQGGAAAFGAASYSATYAPDLNIKGTIATGVIYKPKQADRPTLNITNRNVPNPALAYQILGFHVLQQYDPSLTAADVFTPKAIDLVEHSRAQCAADIFADVSFEKLSFNDALLAEPSGKYQKLLAKFDQQYSAYPTLKISHPVFIGTGADDRTPDARNQMQLVKDACAAGTQVQAHLYHGLGHSEAVPRSLKDAIPFAQLALSDQAIPNTCSINLK</sequence>
<dbReference type="PANTHER" id="PTHR34853">
    <property type="match status" value="1"/>
</dbReference>
<evidence type="ECO:0000256" key="1">
    <source>
        <dbReference type="SAM" id="SignalP"/>
    </source>
</evidence>
<dbReference type="PIRSF" id="PIRSF029171">
    <property type="entry name" value="Esterase_LipA"/>
    <property type="match status" value="1"/>
</dbReference>
<comment type="caution">
    <text evidence="2">The sequence shown here is derived from an EMBL/GenBank/DDBJ whole genome shotgun (WGS) entry which is preliminary data.</text>
</comment>
<feature type="signal peptide" evidence="1">
    <location>
        <begin position="1"/>
        <end position="22"/>
    </location>
</feature>
<name>A0A4Q7AEF3_9GAMM</name>
<dbReference type="PANTHER" id="PTHR34853:SF1">
    <property type="entry name" value="LIPASE 5"/>
    <property type="match status" value="1"/>
</dbReference>
<accession>A0A4Q7AEF3</accession>
<proteinExistence type="predicted"/>
<feature type="chain" id="PRO_5021018672" evidence="1">
    <location>
        <begin position="23"/>
        <end position="416"/>
    </location>
</feature>
<reference evidence="2 3" key="1">
    <citation type="submission" date="2019-02" db="EMBL/GenBank/DDBJ databases">
        <title>The Batch Genome Submission of Acinetobacter spp. strains.</title>
        <authorList>
            <person name="Qin J."/>
            <person name="Hu Y."/>
            <person name="Ye H."/>
            <person name="Wei L."/>
            <person name="Feng Y."/>
            <person name="Zong Z."/>
        </authorList>
    </citation>
    <scope>NUCLEOTIDE SEQUENCE [LARGE SCALE GENOMIC DNA]</scope>
    <source>
        <strain evidence="2 3">WCHAW060049</strain>
    </source>
</reference>
<keyword evidence="1" id="KW-0732">Signal</keyword>
<dbReference type="InterPro" id="IPR005152">
    <property type="entry name" value="Lipase_secreted"/>
</dbReference>
<keyword evidence="2" id="KW-0378">Hydrolase</keyword>